<evidence type="ECO:0000313" key="1">
    <source>
        <dbReference type="EMBL" id="KAF2706450.1"/>
    </source>
</evidence>
<evidence type="ECO:0000313" key="2">
    <source>
        <dbReference type="Proteomes" id="UP000799428"/>
    </source>
</evidence>
<organism evidence="1 2">
    <name type="scientific">Pleomassaria siparia CBS 279.74</name>
    <dbReference type="NCBI Taxonomy" id="1314801"/>
    <lineage>
        <taxon>Eukaryota</taxon>
        <taxon>Fungi</taxon>
        <taxon>Dikarya</taxon>
        <taxon>Ascomycota</taxon>
        <taxon>Pezizomycotina</taxon>
        <taxon>Dothideomycetes</taxon>
        <taxon>Pleosporomycetidae</taxon>
        <taxon>Pleosporales</taxon>
        <taxon>Pleomassariaceae</taxon>
        <taxon>Pleomassaria</taxon>
    </lineage>
</organism>
<dbReference type="Proteomes" id="UP000799428">
    <property type="component" value="Unassembled WGS sequence"/>
</dbReference>
<proteinExistence type="predicted"/>
<protein>
    <submittedName>
        <fullName evidence="1">Uncharacterized protein</fullName>
    </submittedName>
</protein>
<reference evidence="1" key="1">
    <citation type="journal article" date="2020" name="Stud. Mycol.">
        <title>101 Dothideomycetes genomes: a test case for predicting lifestyles and emergence of pathogens.</title>
        <authorList>
            <person name="Haridas S."/>
            <person name="Albert R."/>
            <person name="Binder M."/>
            <person name="Bloem J."/>
            <person name="Labutti K."/>
            <person name="Salamov A."/>
            <person name="Andreopoulos B."/>
            <person name="Baker S."/>
            <person name="Barry K."/>
            <person name="Bills G."/>
            <person name="Bluhm B."/>
            <person name="Cannon C."/>
            <person name="Castanera R."/>
            <person name="Culley D."/>
            <person name="Daum C."/>
            <person name="Ezra D."/>
            <person name="Gonzalez J."/>
            <person name="Henrissat B."/>
            <person name="Kuo A."/>
            <person name="Liang C."/>
            <person name="Lipzen A."/>
            <person name="Lutzoni F."/>
            <person name="Magnuson J."/>
            <person name="Mondo S."/>
            <person name="Nolan M."/>
            <person name="Ohm R."/>
            <person name="Pangilinan J."/>
            <person name="Park H.-J."/>
            <person name="Ramirez L."/>
            <person name="Alfaro M."/>
            <person name="Sun H."/>
            <person name="Tritt A."/>
            <person name="Yoshinaga Y."/>
            <person name="Zwiers L.-H."/>
            <person name="Turgeon B."/>
            <person name="Goodwin S."/>
            <person name="Spatafora J."/>
            <person name="Crous P."/>
            <person name="Grigoriev I."/>
        </authorList>
    </citation>
    <scope>NUCLEOTIDE SEQUENCE</scope>
    <source>
        <strain evidence="1">CBS 279.74</strain>
    </source>
</reference>
<accession>A0A6G1K140</accession>
<name>A0A6G1K140_9PLEO</name>
<gene>
    <name evidence="1" type="ORF">K504DRAFT_505398</name>
</gene>
<keyword evidence="2" id="KW-1185">Reference proteome</keyword>
<dbReference type="AlphaFoldDB" id="A0A6G1K140"/>
<sequence length="251" mass="28502">MAAELGPQDEMVLSRKFVRYTTVVVVSRALGVLPPTLQRRTVHFTLALAGPAKSSEKPCSYFNDCWHPQHRSPHCSNTTASPPSRQRHARKRNADAFLARRRSPHAQAVGRPWTIVHSKTPRYQDDGLRARFAGVPGGWLEAASLPSLRALENIWIIFWVKMLGYYLENPTDISRRDDKPGRESGDQPIDALYPEADNVDQQPCIFQPILGQTNVLGCKRKALRRIALRNIFSYSHHLELTMAQWTREIAK</sequence>
<dbReference type="EMBL" id="MU005776">
    <property type="protein sequence ID" value="KAF2706450.1"/>
    <property type="molecule type" value="Genomic_DNA"/>
</dbReference>